<keyword evidence="3" id="KW-1185">Reference proteome</keyword>
<comment type="caution">
    <text evidence="2">The sequence shown here is derived from an EMBL/GenBank/DDBJ whole genome shotgun (WGS) entry which is preliminary data.</text>
</comment>
<reference evidence="2 3" key="1">
    <citation type="journal article" date="2020" name="Nat. Commun.">
        <title>Genome of Tripterygium wilfordii and identification of cytochrome P450 involved in triptolide biosynthesis.</title>
        <authorList>
            <person name="Tu L."/>
            <person name="Su P."/>
            <person name="Zhang Z."/>
            <person name="Gao L."/>
            <person name="Wang J."/>
            <person name="Hu T."/>
            <person name="Zhou J."/>
            <person name="Zhang Y."/>
            <person name="Zhao Y."/>
            <person name="Liu Y."/>
            <person name="Song Y."/>
            <person name="Tong Y."/>
            <person name="Lu Y."/>
            <person name="Yang J."/>
            <person name="Xu C."/>
            <person name="Jia M."/>
            <person name="Peters R.J."/>
            <person name="Huang L."/>
            <person name="Gao W."/>
        </authorList>
    </citation>
    <scope>NUCLEOTIDE SEQUENCE [LARGE SCALE GENOMIC DNA]</scope>
    <source>
        <strain evidence="3">cv. XIE 37</strain>
        <tissue evidence="2">Leaf</tissue>
    </source>
</reference>
<evidence type="ECO:0000313" key="2">
    <source>
        <dbReference type="EMBL" id="KAF5730302.1"/>
    </source>
</evidence>
<proteinExistence type="predicted"/>
<keyword evidence="1" id="KW-1133">Transmembrane helix</keyword>
<name>A0A7J7C853_TRIWF</name>
<keyword evidence="1" id="KW-0472">Membrane</keyword>
<accession>A0A7J7C853</accession>
<evidence type="ECO:0000256" key="1">
    <source>
        <dbReference type="SAM" id="Phobius"/>
    </source>
</evidence>
<protein>
    <submittedName>
        <fullName evidence="2">Uncharacterized protein</fullName>
    </submittedName>
</protein>
<dbReference type="Proteomes" id="UP000593562">
    <property type="component" value="Unassembled WGS sequence"/>
</dbReference>
<evidence type="ECO:0000313" key="3">
    <source>
        <dbReference type="Proteomes" id="UP000593562"/>
    </source>
</evidence>
<keyword evidence="1" id="KW-0812">Transmembrane</keyword>
<feature type="transmembrane region" description="Helical" evidence="1">
    <location>
        <begin position="12"/>
        <end position="34"/>
    </location>
</feature>
<dbReference type="EMBL" id="JAAARO010000020">
    <property type="protein sequence ID" value="KAF5730302.1"/>
    <property type="molecule type" value="Genomic_DNA"/>
</dbReference>
<organism evidence="2 3">
    <name type="scientific">Tripterygium wilfordii</name>
    <name type="common">Thunder God vine</name>
    <dbReference type="NCBI Taxonomy" id="458696"/>
    <lineage>
        <taxon>Eukaryota</taxon>
        <taxon>Viridiplantae</taxon>
        <taxon>Streptophyta</taxon>
        <taxon>Embryophyta</taxon>
        <taxon>Tracheophyta</taxon>
        <taxon>Spermatophyta</taxon>
        <taxon>Magnoliopsida</taxon>
        <taxon>eudicotyledons</taxon>
        <taxon>Gunneridae</taxon>
        <taxon>Pentapetalae</taxon>
        <taxon>rosids</taxon>
        <taxon>fabids</taxon>
        <taxon>Celastrales</taxon>
        <taxon>Celastraceae</taxon>
        <taxon>Tripterygium</taxon>
    </lineage>
</organism>
<sequence>MICVESSIYQAILCIQFSLFPFVLLLTIPFWLLVQLDECATNVHQIFVRTALCLVTTVQEVNLNIIFNFQMSNLLISVNMKIHAAEILMCAGGEVPNHSTPYDMLLARFCDRRHFGEDLGNMLRLVVFFAIAK</sequence>
<dbReference type="InParanoid" id="A0A7J7C853"/>
<dbReference type="AlphaFoldDB" id="A0A7J7C853"/>
<gene>
    <name evidence="2" type="ORF">HS088_TW20G00675</name>
</gene>